<protein>
    <submittedName>
        <fullName evidence="1">Uncharacterized protein</fullName>
    </submittedName>
</protein>
<organism evidence="1">
    <name type="scientific">Arundo donax</name>
    <name type="common">Giant reed</name>
    <name type="synonym">Donax arundinaceus</name>
    <dbReference type="NCBI Taxonomy" id="35708"/>
    <lineage>
        <taxon>Eukaryota</taxon>
        <taxon>Viridiplantae</taxon>
        <taxon>Streptophyta</taxon>
        <taxon>Embryophyta</taxon>
        <taxon>Tracheophyta</taxon>
        <taxon>Spermatophyta</taxon>
        <taxon>Magnoliopsida</taxon>
        <taxon>Liliopsida</taxon>
        <taxon>Poales</taxon>
        <taxon>Poaceae</taxon>
        <taxon>PACMAD clade</taxon>
        <taxon>Arundinoideae</taxon>
        <taxon>Arundineae</taxon>
        <taxon>Arundo</taxon>
    </lineage>
</organism>
<dbReference type="EMBL" id="GBRH01176826">
    <property type="protein sequence ID" value="JAE21070.1"/>
    <property type="molecule type" value="Transcribed_RNA"/>
</dbReference>
<sequence>MSSTVMDSLTSYRVETILQRADDIRQAHADGNDVGSEDSWSDSD</sequence>
<reference evidence="1" key="2">
    <citation type="journal article" date="2015" name="Data Brief">
        <title>Shoot transcriptome of the giant reed, Arundo donax.</title>
        <authorList>
            <person name="Barrero R.A."/>
            <person name="Guerrero F.D."/>
            <person name="Moolhuijzen P."/>
            <person name="Goolsby J.A."/>
            <person name="Tidwell J."/>
            <person name="Bellgard S.E."/>
            <person name="Bellgard M.I."/>
        </authorList>
    </citation>
    <scope>NUCLEOTIDE SEQUENCE</scope>
    <source>
        <tissue evidence="1">Shoot tissue taken approximately 20 cm above the soil surface</tissue>
    </source>
</reference>
<reference evidence="1" key="1">
    <citation type="submission" date="2014-09" db="EMBL/GenBank/DDBJ databases">
        <authorList>
            <person name="Magalhaes I.L.F."/>
            <person name="Oliveira U."/>
            <person name="Santos F.R."/>
            <person name="Vidigal T.H.D.A."/>
            <person name="Brescovit A.D."/>
            <person name="Santos A.J."/>
        </authorList>
    </citation>
    <scope>NUCLEOTIDE SEQUENCE</scope>
    <source>
        <tissue evidence="1">Shoot tissue taken approximately 20 cm above the soil surface</tissue>
    </source>
</reference>
<accession>A0A0A9G7M4</accession>
<evidence type="ECO:0000313" key="1">
    <source>
        <dbReference type="EMBL" id="JAE21070.1"/>
    </source>
</evidence>
<proteinExistence type="predicted"/>
<dbReference type="AlphaFoldDB" id="A0A0A9G7M4"/>
<name>A0A0A9G7M4_ARUDO</name>